<proteinExistence type="predicted"/>
<organism evidence="3 4">
    <name type="scientific">Coptis chinensis</name>
    <dbReference type="NCBI Taxonomy" id="261450"/>
    <lineage>
        <taxon>Eukaryota</taxon>
        <taxon>Viridiplantae</taxon>
        <taxon>Streptophyta</taxon>
        <taxon>Embryophyta</taxon>
        <taxon>Tracheophyta</taxon>
        <taxon>Spermatophyta</taxon>
        <taxon>Magnoliopsida</taxon>
        <taxon>Ranunculales</taxon>
        <taxon>Ranunculaceae</taxon>
        <taxon>Coptidoideae</taxon>
        <taxon>Coptis</taxon>
    </lineage>
</organism>
<comment type="caution">
    <text evidence="3">The sequence shown here is derived from an EMBL/GenBank/DDBJ whole genome shotgun (WGS) entry which is preliminary data.</text>
</comment>
<dbReference type="Proteomes" id="UP000631114">
    <property type="component" value="Unassembled WGS sequence"/>
</dbReference>
<dbReference type="PANTHER" id="PTHR35689:SF1">
    <property type="entry name" value="EARLY ENDOSOME ANTIGEN"/>
    <property type="match status" value="1"/>
</dbReference>
<dbReference type="EMBL" id="JADFTS010000001">
    <property type="protein sequence ID" value="KAF9624746.1"/>
    <property type="molecule type" value="Genomic_DNA"/>
</dbReference>
<feature type="compositionally biased region" description="Low complexity" evidence="2">
    <location>
        <begin position="368"/>
        <end position="382"/>
    </location>
</feature>
<feature type="region of interest" description="Disordered" evidence="2">
    <location>
        <begin position="332"/>
        <end position="389"/>
    </location>
</feature>
<keyword evidence="4" id="KW-1185">Reference proteome</keyword>
<feature type="coiled-coil region" evidence="1">
    <location>
        <begin position="279"/>
        <end position="313"/>
    </location>
</feature>
<reference evidence="3 4" key="1">
    <citation type="submission" date="2020-10" db="EMBL/GenBank/DDBJ databases">
        <title>The Coptis chinensis genome and diversification of protoberbering-type alkaloids.</title>
        <authorList>
            <person name="Wang B."/>
            <person name="Shu S."/>
            <person name="Song C."/>
            <person name="Liu Y."/>
        </authorList>
    </citation>
    <scope>NUCLEOTIDE SEQUENCE [LARGE SCALE GENOMIC DNA]</scope>
    <source>
        <strain evidence="3">HL-2020</strain>
        <tissue evidence="3">Leaf</tissue>
    </source>
</reference>
<dbReference type="PANTHER" id="PTHR35689">
    <property type="entry name" value="EARLY ENDOSOME ANTIGEN"/>
    <property type="match status" value="1"/>
</dbReference>
<keyword evidence="1" id="KW-0175">Coiled coil</keyword>
<evidence type="ECO:0000256" key="2">
    <source>
        <dbReference type="SAM" id="MobiDB-lite"/>
    </source>
</evidence>
<feature type="coiled-coil region" evidence="1">
    <location>
        <begin position="90"/>
        <end position="141"/>
    </location>
</feature>
<dbReference type="OrthoDB" id="1913731at2759"/>
<sequence>MSSEEPTTTTSRANSSIDLPQEIDEFIKESIDFSLGLPISTNTLELKLRASEQARKCLQDQYFLLHSRLKDKDQRIDRARSEASQSALALKKFVEENQKLATEYERAKEAEVRVLDIEDELKNASEELEIYRKKCEKHMVSETRLTEELHLMREKITMLEQSRLQGCSDNPIHCSKCSLLKADDQSPRPHVLAAMPVIAYSSSASDDGPHDSSPCGATLEEGLLDSVLASMVEKDGLVANARAFLEANKMFESYKKLLNMWDRIFVLSVAVSRPSSQIVVSLVAEVKTLQNEKEHLKINLTKAEEEVNVLFEDNNILDVENKKLLRLYNKEKRHSGSGDGHNTSAKSNKRKSSPKRCSPIKRMIEFDSPSSRQPLSPLLQNSAKSRMSK</sequence>
<accession>A0A835MIA3</accession>
<gene>
    <name evidence="3" type="ORF">IFM89_013284</name>
</gene>
<evidence type="ECO:0000313" key="3">
    <source>
        <dbReference type="EMBL" id="KAF9624746.1"/>
    </source>
</evidence>
<evidence type="ECO:0000256" key="1">
    <source>
        <dbReference type="SAM" id="Coils"/>
    </source>
</evidence>
<name>A0A835MIA3_9MAGN</name>
<evidence type="ECO:0000313" key="4">
    <source>
        <dbReference type="Proteomes" id="UP000631114"/>
    </source>
</evidence>
<protein>
    <submittedName>
        <fullName evidence="3">Uncharacterized protein</fullName>
    </submittedName>
</protein>
<dbReference type="AlphaFoldDB" id="A0A835MIA3"/>